<evidence type="ECO:0000313" key="2">
    <source>
        <dbReference type="EMBL" id="GID66997.1"/>
    </source>
</evidence>
<protein>
    <submittedName>
        <fullName evidence="2">Uncharacterized protein</fullName>
    </submittedName>
</protein>
<feature type="region of interest" description="Disordered" evidence="1">
    <location>
        <begin position="138"/>
        <end position="166"/>
    </location>
</feature>
<comment type="caution">
    <text evidence="2">The sequence shown here is derived from an EMBL/GenBank/DDBJ whole genome shotgun (WGS) entry which is preliminary data.</text>
</comment>
<dbReference type="AlphaFoldDB" id="A0A919M5T3"/>
<feature type="region of interest" description="Disordered" evidence="1">
    <location>
        <begin position="1"/>
        <end position="92"/>
    </location>
</feature>
<organism evidence="2 3">
    <name type="scientific">Actinoplanes cyaneus</name>
    <dbReference type="NCBI Taxonomy" id="52696"/>
    <lineage>
        <taxon>Bacteria</taxon>
        <taxon>Bacillati</taxon>
        <taxon>Actinomycetota</taxon>
        <taxon>Actinomycetes</taxon>
        <taxon>Micromonosporales</taxon>
        <taxon>Micromonosporaceae</taxon>
        <taxon>Actinoplanes</taxon>
    </lineage>
</organism>
<feature type="compositionally biased region" description="Low complexity" evidence="1">
    <location>
        <begin position="18"/>
        <end position="35"/>
    </location>
</feature>
<dbReference type="EMBL" id="BOMH01000037">
    <property type="protein sequence ID" value="GID66997.1"/>
    <property type="molecule type" value="Genomic_DNA"/>
</dbReference>
<reference evidence="2" key="1">
    <citation type="submission" date="2021-01" db="EMBL/GenBank/DDBJ databases">
        <title>Whole genome shotgun sequence of Actinoplanes cyaneus NBRC 14990.</title>
        <authorList>
            <person name="Komaki H."/>
            <person name="Tamura T."/>
        </authorList>
    </citation>
    <scope>NUCLEOTIDE SEQUENCE</scope>
    <source>
        <strain evidence="2">NBRC 14990</strain>
    </source>
</reference>
<name>A0A919M5T3_9ACTN</name>
<sequence>MKDARAGRRAQPQDAGETRGAGAAVGRRGEAVGAGSPVGFPREADGVVATAGAGETVPAVGAGRAGTGETVPAVGTGEAGPGGTGETVPAVGTGELAGAGVVSSAKAAAADRPPIATTATAPAATAKARVDLRISNSSMLSVGALSPGRTPEPRKGWRQRCDPRHT</sequence>
<keyword evidence="3" id="KW-1185">Reference proteome</keyword>
<feature type="compositionally biased region" description="Basic and acidic residues" evidence="1">
    <location>
        <begin position="151"/>
        <end position="166"/>
    </location>
</feature>
<evidence type="ECO:0000256" key="1">
    <source>
        <dbReference type="SAM" id="MobiDB-lite"/>
    </source>
</evidence>
<gene>
    <name evidence="2" type="ORF">Acy02nite_48780</name>
</gene>
<evidence type="ECO:0000313" key="3">
    <source>
        <dbReference type="Proteomes" id="UP000619479"/>
    </source>
</evidence>
<dbReference type="Proteomes" id="UP000619479">
    <property type="component" value="Unassembled WGS sequence"/>
</dbReference>
<proteinExistence type="predicted"/>
<accession>A0A919M5T3</accession>